<reference evidence="3 4" key="1">
    <citation type="submission" date="2021-06" db="EMBL/GenBank/DDBJ databases">
        <authorList>
            <person name="Lee D.H."/>
        </authorList>
    </citation>
    <scope>NUCLEOTIDE SEQUENCE [LARGE SCALE GENOMIC DNA]</scope>
    <source>
        <strain evidence="3 4">MMS21-HV4-11</strain>
    </source>
</reference>
<keyword evidence="2" id="KW-0408">Iron</keyword>
<evidence type="ECO:0000256" key="2">
    <source>
        <dbReference type="ARBA" id="ARBA00023004"/>
    </source>
</evidence>
<keyword evidence="1" id="KW-0479">Metal-binding</keyword>
<comment type="caution">
    <text evidence="3">The sequence shown here is derived from an EMBL/GenBank/DDBJ whole genome shotgun (WGS) entry which is preliminary data.</text>
</comment>
<accession>A0ABS6IF85</accession>
<dbReference type="PANTHER" id="PTHR20883:SF15">
    <property type="entry name" value="PHYTANOYL-COA DIOXYGENASE DOMAIN-CONTAINING PROTEIN 1"/>
    <property type="match status" value="1"/>
</dbReference>
<keyword evidence="4" id="KW-1185">Reference proteome</keyword>
<dbReference type="Pfam" id="PF05721">
    <property type="entry name" value="PhyH"/>
    <property type="match status" value="1"/>
</dbReference>
<keyword evidence="3" id="KW-0560">Oxidoreductase</keyword>
<gene>
    <name evidence="3" type="ORF">KQ910_02515</name>
</gene>
<sequence length="263" mass="28940">MIDLAAYARDGFAVLPDFATAAECEALKARAAEMVAGFQPGAAPTAFSTLDQAHARDRYFRESGGAIRFFVEEKAASQLNKIGHALHDLDPVFDRFSRQPRLAALAGELGLKAPLLLQSMYLFKQPHVGAEVGWHQDATFLRTDPPSVTGFWIALDDADRDNGCLTALPGAHRGPLWQWFGYQDGDLVTRTLDATPWPAVEPVALEVRRGALIVLHGLLPHASTANRSPRPRHAYSLHLIDGRADYPDDNWLQRPDLPLRGFA</sequence>
<dbReference type="PANTHER" id="PTHR20883">
    <property type="entry name" value="PHYTANOYL-COA DIOXYGENASE DOMAIN CONTAINING 1"/>
    <property type="match status" value="1"/>
</dbReference>
<dbReference type="InterPro" id="IPR008775">
    <property type="entry name" value="Phytyl_CoA_dOase-like"/>
</dbReference>
<name>A0ABS6IF85_9HYPH</name>
<proteinExistence type="predicted"/>
<dbReference type="GO" id="GO:0051213">
    <property type="term" value="F:dioxygenase activity"/>
    <property type="evidence" value="ECO:0007669"/>
    <property type="project" value="UniProtKB-KW"/>
</dbReference>
<evidence type="ECO:0000313" key="3">
    <source>
        <dbReference type="EMBL" id="MBU8872615.1"/>
    </source>
</evidence>
<evidence type="ECO:0000313" key="4">
    <source>
        <dbReference type="Proteomes" id="UP000727907"/>
    </source>
</evidence>
<keyword evidence="3" id="KW-0223">Dioxygenase</keyword>
<protein>
    <submittedName>
        <fullName evidence="3">Phytanoyl-CoA dioxygenase family protein</fullName>
    </submittedName>
</protein>
<evidence type="ECO:0000256" key="1">
    <source>
        <dbReference type="ARBA" id="ARBA00022723"/>
    </source>
</evidence>
<organism evidence="3 4">
    <name type="scientific">Reyranella humidisoli</name>
    <dbReference type="NCBI Taxonomy" id="2849149"/>
    <lineage>
        <taxon>Bacteria</taxon>
        <taxon>Pseudomonadati</taxon>
        <taxon>Pseudomonadota</taxon>
        <taxon>Alphaproteobacteria</taxon>
        <taxon>Hyphomicrobiales</taxon>
        <taxon>Reyranellaceae</taxon>
        <taxon>Reyranella</taxon>
    </lineage>
</organism>
<dbReference type="RefSeq" id="WP_216956859.1">
    <property type="nucleotide sequence ID" value="NZ_JAHOPB010000001.1"/>
</dbReference>
<dbReference type="Proteomes" id="UP000727907">
    <property type="component" value="Unassembled WGS sequence"/>
</dbReference>
<dbReference type="EMBL" id="JAHOPB010000001">
    <property type="protein sequence ID" value="MBU8872615.1"/>
    <property type="molecule type" value="Genomic_DNA"/>
</dbReference>